<evidence type="ECO:0000259" key="1">
    <source>
        <dbReference type="Pfam" id="PF21722"/>
    </source>
</evidence>
<organism evidence="2">
    <name type="scientific">uncultured Caudovirales phage</name>
    <dbReference type="NCBI Taxonomy" id="2100421"/>
    <lineage>
        <taxon>Viruses</taxon>
        <taxon>Duplodnaviria</taxon>
        <taxon>Heunggongvirae</taxon>
        <taxon>Uroviricota</taxon>
        <taxon>Caudoviricetes</taxon>
        <taxon>Peduoviridae</taxon>
        <taxon>Maltschvirus</taxon>
        <taxon>Maltschvirus maltsch</taxon>
    </lineage>
</organism>
<gene>
    <name evidence="2" type="ORF">UFOVP647_9</name>
</gene>
<evidence type="ECO:0000313" key="2">
    <source>
        <dbReference type="EMBL" id="CAB4154539.1"/>
    </source>
</evidence>
<name>A0A6J5N5Z9_9CAUD</name>
<reference evidence="2" key="1">
    <citation type="submission" date="2020-04" db="EMBL/GenBank/DDBJ databases">
        <authorList>
            <person name="Chiriac C."/>
            <person name="Salcher M."/>
            <person name="Ghai R."/>
            <person name="Kavagutti S V."/>
        </authorList>
    </citation>
    <scope>NUCLEOTIDE SEQUENCE</scope>
</reference>
<dbReference type="InterPro" id="IPR049304">
    <property type="entry name" value="Gly_rich_dom"/>
</dbReference>
<proteinExistence type="predicted"/>
<dbReference type="EMBL" id="LR796615">
    <property type="protein sequence ID" value="CAB4154539.1"/>
    <property type="molecule type" value="Genomic_DNA"/>
</dbReference>
<dbReference type="Pfam" id="PF21722">
    <property type="entry name" value="Gly_rich_2"/>
    <property type="match status" value="1"/>
</dbReference>
<dbReference type="PRINTS" id="PR01228">
    <property type="entry name" value="EGGSHELL"/>
</dbReference>
<feature type="domain" description="Glycine-rich" evidence="1">
    <location>
        <begin position="388"/>
        <end position="619"/>
    </location>
</feature>
<accession>A0A6J5N5Z9</accession>
<sequence>MNSLNQLNTFSATSLDVIDLRGSKVIFNRKSPLDAIDQVLTITTTTTEISPGIEIEEIINYQTANVRFVVTIIPGVVNPLVGSTITWTSLPAGVNLTQGAGVYTISNISTITQWNAIKTFNWNLPANATSYPLWYLTVAVVYYDSKLGTDIDKSWLTYDDRFYYLTDMQTTANLDCLSDRINLASSNLNSNFTLSSVAGKLQYQQASLSSNFSLTATGTLVVANMYMTSTMSTTAKVIRRPSVNLLPAISLSVPNTKIVKNISRARTYISNNENILFTTNVPYIDTTDTTGSYTITFNSSIGTFSPNSTTTPTSPWSYTGTLAEVNSMYSQILFYPTKDYSSTGTITYTHALGGTTEFTRTINLSGTVGTFNTQIITFNASTTWTPSNIQYKYGLLDILLVAGGGGGGLGGGGGGGVRELTNVSLSSTSYSISIGTGGTGMSRPVNQSLPNSFDYTGGTGNNTSAFGYTVNGGLGGRFARASQYANFNFDGGKNGSYTSGPTQNNGGVSTANVNSMFGSTVAGGGGSSMVSSGGTASWTVVSGYDRSTAGVGATGTSSTITGSLNYYGPGGGGGKIDIFASQTVGRGTQPTNYGSGGAGFYGNFGVSANDGKDGVVIIKIHS</sequence>
<protein>
    <recommendedName>
        <fullName evidence="1">Glycine-rich domain-containing protein</fullName>
    </recommendedName>
</protein>